<sequence>MGVRLDKSLISLDWRLMFQDAMIVHLGWMKSGHMPLLLRKAYLKNELERLDIRRGVGIDSFLDSKYSSIWKEYEQVLAKEEVHWYTKSKAKWLHLGDRNPKSFHGVTIIRRRRNRYDMIKDGDGNWVVDSEKLEEMATKFYKDLYTKDFIYLPLVTSHAFPKLRDEAREELRRIPSLREIY</sequence>
<proteinExistence type="predicted"/>
<dbReference type="Proteomes" id="UP000053555">
    <property type="component" value="Unassembled WGS sequence"/>
</dbReference>
<reference evidence="1" key="1">
    <citation type="submission" date="2014-07" db="EMBL/GenBank/DDBJ databases">
        <title>Identification of a novel salt tolerance gene in wild soybean by whole-genome sequencing.</title>
        <authorList>
            <person name="Lam H.-M."/>
            <person name="Qi X."/>
            <person name="Li M.-W."/>
            <person name="Liu X."/>
            <person name="Xie M."/>
            <person name="Ni M."/>
            <person name="Xu X."/>
        </authorList>
    </citation>
    <scope>NUCLEOTIDE SEQUENCE [LARGE SCALE GENOMIC DNA]</scope>
    <source>
        <tissue evidence="1">Root</tissue>
    </source>
</reference>
<evidence type="ECO:0000313" key="1">
    <source>
        <dbReference type="EMBL" id="KHN27243.1"/>
    </source>
</evidence>
<dbReference type="EMBL" id="KN653463">
    <property type="protein sequence ID" value="KHN27243.1"/>
    <property type="molecule type" value="Genomic_DNA"/>
</dbReference>
<gene>
    <name evidence="1" type="ORF">glysoja_046611</name>
</gene>
<accession>A0A0B2R5P1</accession>
<organism evidence="1">
    <name type="scientific">Glycine soja</name>
    <name type="common">Wild soybean</name>
    <dbReference type="NCBI Taxonomy" id="3848"/>
    <lineage>
        <taxon>Eukaryota</taxon>
        <taxon>Viridiplantae</taxon>
        <taxon>Streptophyta</taxon>
        <taxon>Embryophyta</taxon>
        <taxon>Tracheophyta</taxon>
        <taxon>Spermatophyta</taxon>
        <taxon>Magnoliopsida</taxon>
        <taxon>eudicotyledons</taxon>
        <taxon>Gunneridae</taxon>
        <taxon>Pentapetalae</taxon>
        <taxon>rosids</taxon>
        <taxon>fabids</taxon>
        <taxon>Fabales</taxon>
        <taxon>Fabaceae</taxon>
        <taxon>Papilionoideae</taxon>
        <taxon>50 kb inversion clade</taxon>
        <taxon>NPAAA clade</taxon>
        <taxon>indigoferoid/millettioid clade</taxon>
        <taxon>Phaseoleae</taxon>
        <taxon>Glycine</taxon>
        <taxon>Glycine subgen. Soja</taxon>
    </lineage>
</organism>
<name>A0A0B2R5P1_GLYSO</name>
<protein>
    <submittedName>
        <fullName evidence="1">Uncharacterized protein</fullName>
    </submittedName>
</protein>
<dbReference type="AlphaFoldDB" id="A0A0B2R5P1"/>